<dbReference type="SMART" id="SM00367">
    <property type="entry name" value="LRR_CC"/>
    <property type="match status" value="11"/>
</dbReference>
<evidence type="ECO:0000256" key="1">
    <source>
        <dbReference type="SAM" id="MobiDB-lite"/>
    </source>
</evidence>
<dbReference type="PANTHER" id="PTHR13318:SF247">
    <property type="entry name" value="GH16156P"/>
    <property type="match status" value="1"/>
</dbReference>
<dbReference type="InterPro" id="IPR032675">
    <property type="entry name" value="LRR_dom_sf"/>
</dbReference>
<dbReference type="Pfam" id="PF25372">
    <property type="entry name" value="DUF7885"/>
    <property type="match status" value="1"/>
</dbReference>
<dbReference type="InterPro" id="IPR001810">
    <property type="entry name" value="F-box_dom"/>
</dbReference>
<organism evidence="4 5">
    <name type="scientific">Paraglomus brasilianum</name>
    <dbReference type="NCBI Taxonomy" id="144538"/>
    <lineage>
        <taxon>Eukaryota</taxon>
        <taxon>Fungi</taxon>
        <taxon>Fungi incertae sedis</taxon>
        <taxon>Mucoromycota</taxon>
        <taxon>Glomeromycotina</taxon>
        <taxon>Glomeromycetes</taxon>
        <taxon>Paraglomerales</taxon>
        <taxon>Paraglomeraceae</taxon>
        <taxon>Paraglomus</taxon>
    </lineage>
</organism>
<dbReference type="AlphaFoldDB" id="A0A9N9B5M2"/>
<feature type="domain" description="F-box/LRR-repeat protein 15-like leucin rich repeat" evidence="3">
    <location>
        <begin position="257"/>
        <end position="461"/>
    </location>
</feature>
<keyword evidence="5" id="KW-1185">Reference proteome</keyword>
<dbReference type="SUPFAM" id="SSF81383">
    <property type="entry name" value="F-box domain"/>
    <property type="match status" value="1"/>
</dbReference>
<dbReference type="GO" id="GO:0031146">
    <property type="term" value="P:SCF-dependent proteasomal ubiquitin-dependent protein catabolic process"/>
    <property type="evidence" value="ECO:0007669"/>
    <property type="project" value="TreeGrafter"/>
</dbReference>
<proteinExistence type="predicted"/>
<dbReference type="OrthoDB" id="10257471at2759"/>
<evidence type="ECO:0000313" key="4">
    <source>
        <dbReference type="EMBL" id="CAG8556442.1"/>
    </source>
</evidence>
<sequence length="560" mass="62944">MVSATNSPVLYHSPNNRPLHSPNSLNNNQPLIPYRSLVSAATLPSELIIYIFKFITSPADLKSCIFVCKSWCHCGVELLWHKPIFTGNGSLIKLLYTLSRPNQTFQYSLLIRRLNFSFLGENISDQILQRLSSCERLERLTLCGCKKLTDNALENLLKRARNLVALDVADIEGLTDNVAELVGEHCRRMQGLNMSLCKRITDKGVRAVASNCRNLRRIKLNSCIHVTDESIIVLAENCPYLLELDLTECNQITDKSIQLVLENCSQLRELRLGGCVKLTDEAFTETMPSCFDQLRILDLTNCNLLTDVSIQAITSSASKLRVLILAKCSLITDKGVYSIANIGKYLHYLHLGHCSRITDYSITHLTRHCTRLRYLDLARCTQLTDVSVFDMAHLPEIRRIGLVKCGNITDQAIYALIDSRVVDRRLERVHLSYCINISIGAVLELINACPRLIHLSLTGVPAFQRPDLQQFGRPPPKDYSQHQRQMFCVFSGKGVRELRHHLNGLDNTMGNRYSSRMGVNAIGADGRRNFDIDIEGTGYDISEGDNDGDIGEVDGYGEQN</sequence>
<feature type="region of interest" description="Disordered" evidence="1">
    <location>
        <begin position="537"/>
        <end position="560"/>
    </location>
</feature>
<dbReference type="PANTHER" id="PTHR13318">
    <property type="entry name" value="PARTNER OF PAIRED, ISOFORM B-RELATED"/>
    <property type="match status" value="1"/>
</dbReference>
<dbReference type="GO" id="GO:0019005">
    <property type="term" value="C:SCF ubiquitin ligase complex"/>
    <property type="evidence" value="ECO:0007669"/>
    <property type="project" value="TreeGrafter"/>
</dbReference>
<protein>
    <submittedName>
        <fullName evidence="4">536_t:CDS:1</fullName>
    </submittedName>
</protein>
<feature type="region of interest" description="Disordered" evidence="1">
    <location>
        <begin position="1"/>
        <end position="22"/>
    </location>
</feature>
<reference evidence="4" key="1">
    <citation type="submission" date="2021-06" db="EMBL/GenBank/DDBJ databases">
        <authorList>
            <person name="Kallberg Y."/>
            <person name="Tangrot J."/>
            <person name="Rosling A."/>
        </authorList>
    </citation>
    <scope>NUCLEOTIDE SEQUENCE</scope>
    <source>
        <strain evidence="4">BR232B</strain>
    </source>
</reference>
<dbReference type="Pfam" id="PF12937">
    <property type="entry name" value="F-box-like"/>
    <property type="match status" value="1"/>
</dbReference>
<evidence type="ECO:0000259" key="3">
    <source>
        <dbReference type="Pfam" id="PF25372"/>
    </source>
</evidence>
<dbReference type="InterPro" id="IPR036047">
    <property type="entry name" value="F-box-like_dom_sf"/>
</dbReference>
<evidence type="ECO:0000259" key="2">
    <source>
        <dbReference type="Pfam" id="PF12937"/>
    </source>
</evidence>
<dbReference type="Proteomes" id="UP000789739">
    <property type="component" value="Unassembled WGS sequence"/>
</dbReference>
<dbReference type="InterPro" id="IPR006553">
    <property type="entry name" value="Leu-rich_rpt_Cys-con_subtyp"/>
</dbReference>
<dbReference type="InterPro" id="IPR057207">
    <property type="entry name" value="FBXL15_LRR"/>
</dbReference>
<comment type="caution">
    <text evidence="4">The sequence shown here is derived from an EMBL/GenBank/DDBJ whole genome shotgun (WGS) entry which is preliminary data.</text>
</comment>
<dbReference type="InterPro" id="IPR001611">
    <property type="entry name" value="Leu-rich_rpt"/>
</dbReference>
<name>A0A9N9B5M2_9GLOM</name>
<dbReference type="Pfam" id="PF13516">
    <property type="entry name" value="LRR_6"/>
    <property type="match status" value="1"/>
</dbReference>
<feature type="domain" description="F-box" evidence="2">
    <location>
        <begin position="41"/>
        <end position="85"/>
    </location>
</feature>
<gene>
    <name evidence="4" type="ORF">PBRASI_LOCUS5362</name>
</gene>
<dbReference type="EMBL" id="CAJVPI010000618">
    <property type="protein sequence ID" value="CAG8556442.1"/>
    <property type="molecule type" value="Genomic_DNA"/>
</dbReference>
<feature type="compositionally biased region" description="Acidic residues" evidence="1">
    <location>
        <begin position="542"/>
        <end position="552"/>
    </location>
</feature>
<evidence type="ECO:0000313" key="5">
    <source>
        <dbReference type="Proteomes" id="UP000789739"/>
    </source>
</evidence>
<dbReference type="SUPFAM" id="SSF52047">
    <property type="entry name" value="RNI-like"/>
    <property type="match status" value="1"/>
</dbReference>
<dbReference type="Gene3D" id="3.80.10.10">
    <property type="entry name" value="Ribonuclease Inhibitor"/>
    <property type="match status" value="3"/>
</dbReference>
<accession>A0A9N9B5M2</accession>